<dbReference type="Proteomes" id="UP001634394">
    <property type="component" value="Unassembled WGS sequence"/>
</dbReference>
<evidence type="ECO:0000313" key="3">
    <source>
        <dbReference type="Proteomes" id="UP001634394"/>
    </source>
</evidence>
<protein>
    <submittedName>
        <fullName evidence="2">Uncharacterized protein</fullName>
    </submittedName>
</protein>
<keyword evidence="1" id="KW-0732">Signal</keyword>
<feature type="non-terminal residue" evidence="2">
    <location>
        <position position="55"/>
    </location>
</feature>
<comment type="caution">
    <text evidence="2">The sequence shown here is derived from an EMBL/GenBank/DDBJ whole genome shotgun (WGS) entry which is preliminary data.</text>
</comment>
<reference evidence="2 3" key="1">
    <citation type="submission" date="2024-11" db="EMBL/GenBank/DDBJ databases">
        <title>Chromosome-level genome assembly of the freshwater bivalve Anodonta woodiana.</title>
        <authorList>
            <person name="Chen X."/>
        </authorList>
    </citation>
    <scope>NUCLEOTIDE SEQUENCE [LARGE SCALE GENOMIC DNA]</scope>
    <source>
        <strain evidence="2">MN2024</strain>
        <tissue evidence="2">Gills</tissue>
    </source>
</reference>
<organism evidence="2 3">
    <name type="scientific">Sinanodonta woodiana</name>
    <name type="common">Chinese pond mussel</name>
    <name type="synonym">Anodonta woodiana</name>
    <dbReference type="NCBI Taxonomy" id="1069815"/>
    <lineage>
        <taxon>Eukaryota</taxon>
        <taxon>Metazoa</taxon>
        <taxon>Spiralia</taxon>
        <taxon>Lophotrochozoa</taxon>
        <taxon>Mollusca</taxon>
        <taxon>Bivalvia</taxon>
        <taxon>Autobranchia</taxon>
        <taxon>Heteroconchia</taxon>
        <taxon>Palaeoheterodonta</taxon>
        <taxon>Unionida</taxon>
        <taxon>Unionoidea</taxon>
        <taxon>Unionidae</taxon>
        <taxon>Unioninae</taxon>
        <taxon>Sinanodonta</taxon>
    </lineage>
</organism>
<accession>A0ABD3VZF8</accession>
<sequence>LRASQFQFQWNRVVKMLLCLFGDRVVEADLTVLLGVATKEAVTKEVVTDTRIKEK</sequence>
<name>A0ABD3VZF8_SINWO</name>
<dbReference type="EMBL" id="JBJQND010000009">
    <property type="protein sequence ID" value="KAL3867019.1"/>
    <property type="molecule type" value="Genomic_DNA"/>
</dbReference>
<evidence type="ECO:0000256" key="1">
    <source>
        <dbReference type="SAM" id="SignalP"/>
    </source>
</evidence>
<feature type="signal peptide" evidence="1">
    <location>
        <begin position="1"/>
        <end position="28"/>
    </location>
</feature>
<proteinExistence type="predicted"/>
<dbReference type="AlphaFoldDB" id="A0ABD3VZF8"/>
<feature type="chain" id="PRO_5044810365" evidence="1">
    <location>
        <begin position="29"/>
        <end position="55"/>
    </location>
</feature>
<feature type="non-terminal residue" evidence="2">
    <location>
        <position position="1"/>
    </location>
</feature>
<keyword evidence="3" id="KW-1185">Reference proteome</keyword>
<evidence type="ECO:0000313" key="2">
    <source>
        <dbReference type="EMBL" id="KAL3867019.1"/>
    </source>
</evidence>
<gene>
    <name evidence="2" type="ORF">ACJMK2_044260</name>
</gene>